<protein>
    <submittedName>
        <fullName evidence="1">Uncharacterized protein</fullName>
    </submittedName>
</protein>
<evidence type="ECO:0000313" key="1">
    <source>
        <dbReference type="EMBL" id="AJM93086.1"/>
    </source>
</evidence>
<accession>A0A0C5BXR1</accession>
<dbReference type="GeneID" id="41600959"/>
<dbReference type="RefSeq" id="WP_148703806.1">
    <property type="nucleotide sequence ID" value="NZ_CP010868.1"/>
</dbReference>
<dbReference type="EMBL" id="CP010868">
    <property type="protein sequence ID" value="AJM93086.1"/>
    <property type="molecule type" value="Genomic_DNA"/>
</dbReference>
<reference evidence="2" key="1">
    <citation type="submission" date="2015-02" db="EMBL/GenBank/DDBJ databases">
        <title>Characterization of two novel Thaumarchaeota isolated from the Northern Adriatic Sea.</title>
        <authorList>
            <person name="Bayer B."/>
            <person name="Vojvoda J."/>
            <person name="Offre P."/>
            <person name="Srivastava A."/>
            <person name="Elisabeth N."/>
            <person name="Garcia J.A.L."/>
            <person name="Schleper C."/>
            <person name="Herndl G.J."/>
        </authorList>
    </citation>
    <scope>NUCLEOTIDE SEQUENCE [LARGE SCALE GENOMIC DNA]</scope>
    <source>
        <strain evidence="2">D3C</strain>
    </source>
</reference>
<sequence>MKTRILIIVAFVGLLSLFAFIPHSDASRMIVSLEEMAQRSDAIIIGTIQNTWIDVRPFDQHPIVDTAKIKVDDWLKNNKNSDTLEIRYYGYWAKTIDDLRGVSISGTPVFHYESGQKVLVILDHEDETAVMGGGYYPFFEGSFVINDNVATSQTGEQTTLNQLNSPINHVLNNDDEQLDCFLTEYWDGTKCVPVDFDVNVESWTTEYGKSEKLWQPSTRNSLVYYSDNFYCIPSDDGVLTQCSSLEEIVFGNARKDWTVYPGGSGYVPPENSKLTRIYKEVDVGVPPLNFTAMLDDKIFVEKCESNGGMWNYTRHDCEGLWEVCRDIGGITIQEDITPPCIDTGIIDDDPLTVKVCRGAGIIRASCVFEYEN</sequence>
<keyword evidence="2" id="KW-1185">Reference proteome</keyword>
<name>A0A0C5BXR1_9ARCH</name>
<dbReference type="OrthoDB" id="3799at2157"/>
<gene>
    <name evidence="1" type="ORF">NPIRD3C_1876</name>
</gene>
<reference evidence="1 2" key="2">
    <citation type="journal article" date="2016" name="ISME J.">
        <title>Physiological and genomic characterization of two novel marine thaumarchaeal strains indicates niche differentiation.</title>
        <authorList>
            <person name="Bayer B."/>
            <person name="Vojvoda J."/>
            <person name="Offre P."/>
            <person name="Alves R.J."/>
            <person name="Elisabeth N.H."/>
            <person name="Garcia J.A."/>
            <person name="Volland J.M."/>
            <person name="Srivastava A."/>
            <person name="Schleper C."/>
            <person name="Herndl G.J."/>
        </authorList>
    </citation>
    <scope>NUCLEOTIDE SEQUENCE [LARGE SCALE GENOMIC DNA]</scope>
    <source>
        <strain evidence="1 2">D3C</strain>
    </source>
</reference>
<dbReference type="KEGG" id="nid:NPIRD3C_1876"/>
<dbReference type="STRING" id="1582439.NPIRD3C_1876"/>
<proteinExistence type="predicted"/>
<dbReference type="HOGENOM" id="CLU_743155_0_0_2"/>
<evidence type="ECO:0000313" key="2">
    <source>
        <dbReference type="Proteomes" id="UP000032027"/>
    </source>
</evidence>
<reference evidence="1 2" key="3">
    <citation type="journal article" date="2019" name="Int. J. Syst. Evol. Microbiol.">
        <title>Nitrosopumilus adriaticus sp. nov. and Nitrosopumilus piranensis sp. nov., two ammonia-oxidizing archaea from the Adriatic Sea and members of the class Nitrososphaeria.</title>
        <authorList>
            <person name="Bayer B."/>
            <person name="Vojvoda J."/>
            <person name="Reinthaler T."/>
            <person name="Reyes C."/>
            <person name="Pinto M."/>
            <person name="Herndl G.J."/>
        </authorList>
    </citation>
    <scope>NUCLEOTIDE SEQUENCE [LARGE SCALE GENOMIC DNA]</scope>
    <source>
        <strain evidence="1 2">D3C</strain>
    </source>
</reference>
<dbReference type="AlphaFoldDB" id="A0A0C5BXR1"/>
<dbReference type="PATRIC" id="fig|1582439.9.peg.1936"/>
<dbReference type="Proteomes" id="UP000032027">
    <property type="component" value="Chromosome"/>
</dbReference>
<organism evidence="1 2">
    <name type="scientific">Nitrosopumilus piranensis</name>
    <dbReference type="NCBI Taxonomy" id="1582439"/>
    <lineage>
        <taxon>Archaea</taxon>
        <taxon>Nitrososphaerota</taxon>
        <taxon>Nitrososphaeria</taxon>
        <taxon>Nitrosopumilales</taxon>
        <taxon>Nitrosopumilaceae</taxon>
        <taxon>Nitrosopumilus</taxon>
    </lineage>
</organism>